<keyword evidence="2" id="KW-0249">Electron transport</keyword>
<dbReference type="InterPro" id="IPR052753">
    <property type="entry name" value="Rbr2/Nigerythrin"/>
</dbReference>
<dbReference type="Pfam" id="PF02915">
    <property type="entry name" value="Rubrerythrin"/>
    <property type="match status" value="1"/>
</dbReference>
<proteinExistence type="predicted"/>
<sequence>MSNVNPMTADFLRNAYGGESMAHMRYLIWGDHAARNGFPNIGRLFEAIAHAEQIHATNHFRALRDLTGGASVCAGGEFGLKSVVENLDWAIEGELGEVNQMYPVYLQAAELQGEKEAVRSFRYALEAEKIHAALFEEARGLAANSRDMALGEDKILICPVCGFTHIGAHPEPCPICNVKASLFVGF</sequence>
<dbReference type="PROSITE" id="PS50905">
    <property type="entry name" value="FERRITIN_LIKE"/>
    <property type="match status" value="1"/>
</dbReference>
<dbReference type="AlphaFoldDB" id="A0A8J6YU22"/>
<dbReference type="Gene3D" id="1.20.1260.10">
    <property type="match status" value="1"/>
</dbReference>
<dbReference type="InterPro" id="IPR048574">
    <property type="entry name" value="RUBY_RBDX"/>
</dbReference>
<protein>
    <submittedName>
        <fullName evidence="4">Rubrerythrin family protein</fullName>
    </submittedName>
</protein>
<dbReference type="InterPro" id="IPR012347">
    <property type="entry name" value="Ferritin-like"/>
</dbReference>
<dbReference type="EMBL" id="JACZHT010000001">
    <property type="protein sequence ID" value="MBE1236419.1"/>
    <property type="molecule type" value="Genomic_DNA"/>
</dbReference>
<evidence type="ECO:0000256" key="1">
    <source>
        <dbReference type="ARBA" id="ARBA00022448"/>
    </source>
</evidence>
<dbReference type="GO" id="GO:0046872">
    <property type="term" value="F:metal ion binding"/>
    <property type="evidence" value="ECO:0007669"/>
    <property type="project" value="InterPro"/>
</dbReference>
<organism evidence="4 5">
    <name type="scientific">Phaeovibrio sulfidiphilus</name>
    <dbReference type="NCBI Taxonomy" id="1220600"/>
    <lineage>
        <taxon>Bacteria</taxon>
        <taxon>Pseudomonadati</taxon>
        <taxon>Pseudomonadota</taxon>
        <taxon>Alphaproteobacteria</taxon>
        <taxon>Rhodospirillales</taxon>
        <taxon>Rhodospirillaceae</taxon>
        <taxon>Phaeovibrio</taxon>
    </lineage>
</organism>
<comment type="caution">
    <text evidence="4">The sequence shown here is derived from an EMBL/GenBank/DDBJ whole genome shotgun (WGS) entry which is preliminary data.</text>
</comment>
<name>A0A8J6YU22_9PROT</name>
<keyword evidence="1" id="KW-0813">Transport</keyword>
<dbReference type="PANTHER" id="PTHR33746:SF4">
    <property type="entry name" value="RUBRERYTHRIN"/>
    <property type="match status" value="1"/>
</dbReference>
<evidence type="ECO:0000256" key="2">
    <source>
        <dbReference type="ARBA" id="ARBA00022982"/>
    </source>
</evidence>
<dbReference type="SUPFAM" id="SSF47240">
    <property type="entry name" value="Ferritin-like"/>
    <property type="match status" value="1"/>
</dbReference>
<dbReference type="Gene3D" id="2.20.28.10">
    <property type="match status" value="1"/>
</dbReference>
<dbReference type="InterPro" id="IPR009078">
    <property type="entry name" value="Ferritin-like_SF"/>
</dbReference>
<feature type="domain" description="Ferritin-like diiron" evidence="3">
    <location>
        <begin position="2"/>
        <end position="146"/>
    </location>
</feature>
<dbReference type="Proteomes" id="UP000631034">
    <property type="component" value="Unassembled WGS sequence"/>
</dbReference>
<dbReference type="InterPro" id="IPR009040">
    <property type="entry name" value="Ferritin-like_diiron"/>
</dbReference>
<reference evidence="4" key="1">
    <citation type="submission" date="2020-10" db="EMBL/GenBank/DDBJ databases">
        <title>Genome sequence of the unusual species of purple photosynthetic bacteria, Phaeovibrio sulfidiphilus DSM 23193, type strain.</title>
        <authorList>
            <person name="Kyndt J.A."/>
            <person name="Meyer T.E."/>
        </authorList>
    </citation>
    <scope>NUCLEOTIDE SEQUENCE</scope>
    <source>
        <strain evidence="4">DSM 23193</strain>
    </source>
</reference>
<accession>A0A8J6YU22</accession>
<dbReference type="GO" id="GO:0016491">
    <property type="term" value="F:oxidoreductase activity"/>
    <property type="evidence" value="ECO:0007669"/>
    <property type="project" value="InterPro"/>
</dbReference>
<gene>
    <name evidence="4" type="ORF">IHV25_01960</name>
</gene>
<dbReference type="SUPFAM" id="SSF57802">
    <property type="entry name" value="Rubredoxin-like"/>
    <property type="match status" value="1"/>
</dbReference>
<dbReference type="PANTHER" id="PTHR33746">
    <property type="entry name" value="RUBRERYTHRIN"/>
    <property type="match status" value="1"/>
</dbReference>
<evidence type="ECO:0000313" key="5">
    <source>
        <dbReference type="Proteomes" id="UP000631034"/>
    </source>
</evidence>
<dbReference type="CDD" id="cd01041">
    <property type="entry name" value="Rubrerythrin"/>
    <property type="match status" value="1"/>
</dbReference>
<evidence type="ECO:0000313" key="4">
    <source>
        <dbReference type="EMBL" id="MBE1236419.1"/>
    </source>
</evidence>
<dbReference type="Pfam" id="PF21349">
    <property type="entry name" value="RUBY_RBDX"/>
    <property type="match status" value="1"/>
</dbReference>
<dbReference type="InterPro" id="IPR003251">
    <property type="entry name" value="Rr_diiron-bd_dom"/>
</dbReference>
<keyword evidence="5" id="KW-1185">Reference proteome</keyword>
<evidence type="ECO:0000259" key="3">
    <source>
        <dbReference type="PROSITE" id="PS50905"/>
    </source>
</evidence>